<dbReference type="Pfam" id="PF02463">
    <property type="entry name" value="SMC_N"/>
    <property type="match status" value="1"/>
</dbReference>
<organism evidence="3 4">
    <name type="scientific">Candidatus Uhrbacteria bacterium CG10_big_fil_rev_8_21_14_0_10_48_16</name>
    <dbReference type="NCBI Taxonomy" id="1975038"/>
    <lineage>
        <taxon>Bacteria</taxon>
        <taxon>Candidatus Uhriibacteriota</taxon>
    </lineage>
</organism>
<evidence type="ECO:0000256" key="1">
    <source>
        <dbReference type="SAM" id="Coils"/>
    </source>
</evidence>
<feature type="domain" description="RecF/RecN/SMC N-terminal" evidence="2">
    <location>
        <begin position="3"/>
        <end position="737"/>
    </location>
</feature>
<accession>A0A2M8LI02</accession>
<gene>
    <name evidence="3" type="ORF">COV05_01290</name>
</gene>
<dbReference type="Proteomes" id="UP000231436">
    <property type="component" value="Unassembled WGS sequence"/>
</dbReference>
<feature type="coiled-coil region" evidence="1">
    <location>
        <begin position="247"/>
        <end position="309"/>
    </location>
</feature>
<dbReference type="SUPFAM" id="SSF52540">
    <property type="entry name" value="P-loop containing nucleoside triphosphate hydrolases"/>
    <property type="match status" value="1"/>
</dbReference>
<name>A0A2M8LI02_9BACT</name>
<dbReference type="PANTHER" id="PTHR43977">
    <property type="entry name" value="STRUCTURAL MAINTENANCE OF CHROMOSOMES PROTEIN 3"/>
    <property type="match status" value="1"/>
</dbReference>
<dbReference type="AlphaFoldDB" id="A0A2M8LI02"/>
<dbReference type="InterPro" id="IPR027417">
    <property type="entry name" value="P-loop_NTPase"/>
</dbReference>
<feature type="coiled-coil region" evidence="1">
    <location>
        <begin position="537"/>
        <end position="564"/>
    </location>
</feature>
<reference evidence="4" key="1">
    <citation type="submission" date="2017-09" db="EMBL/GenBank/DDBJ databases">
        <title>Depth-based differentiation of microbial function through sediment-hosted aquifers and enrichment of novel symbionts in the deep terrestrial subsurface.</title>
        <authorList>
            <person name="Probst A.J."/>
            <person name="Ladd B."/>
            <person name="Jarett J.K."/>
            <person name="Geller-Mcgrath D.E."/>
            <person name="Sieber C.M.K."/>
            <person name="Emerson J.B."/>
            <person name="Anantharaman K."/>
            <person name="Thomas B.C."/>
            <person name="Malmstrom R."/>
            <person name="Stieglmeier M."/>
            <person name="Klingl A."/>
            <person name="Woyke T."/>
            <person name="Ryan C.M."/>
            <person name="Banfield J.F."/>
        </authorList>
    </citation>
    <scope>NUCLEOTIDE SEQUENCE [LARGE SCALE GENOMIC DNA]</scope>
</reference>
<comment type="caution">
    <text evidence="3">The sequence shown here is derived from an EMBL/GenBank/DDBJ whole genome shotgun (WGS) entry which is preliminary data.</text>
</comment>
<sequence length="755" mass="85850">MHLTKIELQGFKTFAKKTTLSFLAPTADRCPITAVVGPNGSGKSNLADAIRWVLGEQSLKLLRGKQSEDVIFSGSEGKGRSGFAEVSLSLNNEDGSMPIDYGSVTITRRLFRDGTSEYLLNDAKVRLTDIQLLLAQANVGQRSYSVVGQGMIDHILVSTPEERKAFFDDATGVKPFQIKRHDAVLKLKRTHENLADVEMLLREIEPRLRSLKRQASRLEQRDEIETKLHTLEGQYYGTQWWSLADQLDVIKKQFEEADAQIKQERLELTAQEKTADTIENVDEKKDTGLMKLQEAYRAVQRKQNTLRQDQFQTEKEIELTRVRAQSNWAPLPLLKIVEEVGFITDGIKGLRSLKDLTEIYKMIDDLLSRSTTLRKKLERPNPEDIKPDPALVQKLADLKGQEAGIKQELAEFEAQIDAYATKEKTERTELIEMQKALREKQRQIHLFENRRNELQINLARFEERQQALIREMNEFMKDRAVAVRAERAEQTEMSLDDTYTEVQRLRYKLELIGGIDPEIIKEYEETRVRHEFLDGQVEDLKKAIRHTEKVIVELDEQIEKQSKDVFGKINKEFEHYFKILFGGGSCRLIKLTREDEEESMNDGVTPDRVFADTGEEARDKEAEIAKKLEKHQDPIIGIDIQATPPGKKLKALNLLSGGERALTSIALISAIMAVNPSPFVLLDEVDAALDESNTVRFASILQDLSKSSQFIVVTHNRATMEQADVLYGVTMTDEGISSLLSIHLEDIAGEGTARR</sequence>
<keyword evidence="1" id="KW-0175">Coiled coil</keyword>
<evidence type="ECO:0000313" key="3">
    <source>
        <dbReference type="EMBL" id="PJE77036.1"/>
    </source>
</evidence>
<protein>
    <recommendedName>
        <fullName evidence="2">RecF/RecN/SMC N-terminal domain-containing protein</fullName>
    </recommendedName>
</protein>
<dbReference type="Gene3D" id="3.40.50.300">
    <property type="entry name" value="P-loop containing nucleotide triphosphate hydrolases"/>
    <property type="match status" value="2"/>
</dbReference>
<proteinExistence type="predicted"/>
<dbReference type="EMBL" id="PFEU01000007">
    <property type="protein sequence ID" value="PJE77036.1"/>
    <property type="molecule type" value="Genomic_DNA"/>
</dbReference>
<dbReference type="InterPro" id="IPR003395">
    <property type="entry name" value="RecF/RecN/SMC_N"/>
</dbReference>
<feature type="coiled-coil region" evidence="1">
    <location>
        <begin position="395"/>
        <end position="478"/>
    </location>
</feature>
<evidence type="ECO:0000259" key="2">
    <source>
        <dbReference type="Pfam" id="PF02463"/>
    </source>
</evidence>
<evidence type="ECO:0000313" key="4">
    <source>
        <dbReference type="Proteomes" id="UP000231436"/>
    </source>
</evidence>